<proteinExistence type="predicted"/>
<keyword evidence="2" id="KW-1185">Reference proteome</keyword>
<sequence length="137" mass="15522">MSLSVSTSTTATATRIRTTQLRVQGYPADYDIYHSNVAASNSNFPSQQMETRAITAATQTHNPPGWPNDYRRIPWHRPINQHLDQSQRRVYTSLGEQVFISMMFTGLEINVIANRLWKATGGRLAENLFTYKVGGEF</sequence>
<evidence type="ECO:0000313" key="2">
    <source>
        <dbReference type="Proteomes" id="UP001150879"/>
    </source>
</evidence>
<evidence type="ECO:0000313" key="1">
    <source>
        <dbReference type="EMBL" id="KAJ5211096.1"/>
    </source>
</evidence>
<dbReference type="OrthoDB" id="5201563at2759"/>
<accession>A0A9W9N0V2</accession>
<organism evidence="1 2">
    <name type="scientific">Penicillium cf. griseofulvum</name>
    <dbReference type="NCBI Taxonomy" id="2972120"/>
    <lineage>
        <taxon>Eukaryota</taxon>
        <taxon>Fungi</taxon>
        <taxon>Dikarya</taxon>
        <taxon>Ascomycota</taxon>
        <taxon>Pezizomycotina</taxon>
        <taxon>Eurotiomycetes</taxon>
        <taxon>Eurotiomycetidae</taxon>
        <taxon>Eurotiales</taxon>
        <taxon>Aspergillaceae</taxon>
        <taxon>Penicillium</taxon>
    </lineage>
</organism>
<dbReference type="Proteomes" id="UP001150879">
    <property type="component" value="Unassembled WGS sequence"/>
</dbReference>
<name>A0A9W9N0V2_9EURO</name>
<dbReference type="AlphaFoldDB" id="A0A9W9N0V2"/>
<gene>
    <name evidence="1" type="ORF">N7472_001235</name>
</gene>
<reference evidence="1" key="2">
    <citation type="journal article" date="2023" name="IMA Fungus">
        <title>Comparative genomic study of the Penicillium genus elucidates a diverse pangenome and 15 lateral gene transfer events.</title>
        <authorList>
            <person name="Petersen C."/>
            <person name="Sorensen T."/>
            <person name="Nielsen M.R."/>
            <person name="Sondergaard T.E."/>
            <person name="Sorensen J.L."/>
            <person name="Fitzpatrick D.A."/>
            <person name="Frisvad J.C."/>
            <person name="Nielsen K.L."/>
        </authorList>
    </citation>
    <scope>NUCLEOTIDE SEQUENCE</scope>
    <source>
        <strain evidence="1">IBT 16849</strain>
    </source>
</reference>
<comment type="caution">
    <text evidence="1">The sequence shown here is derived from an EMBL/GenBank/DDBJ whole genome shotgun (WGS) entry which is preliminary data.</text>
</comment>
<reference evidence="1" key="1">
    <citation type="submission" date="2022-11" db="EMBL/GenBank/DDBJ databases">
        <authorList>
            <person name="Petersen C."/>
        </authorList>
    </citation>
    <scope>NUCLEOTIDE SEQUENCE</scope>
    <source>
        <strain evidence="1">IBT 16849</strain>
    </source>
</reference>
<dbReference type="EMBL" id="JAPQKP010000001">
    <property type="protein sequence ID" value="KAJ5211096.1"/>
    <property type="molecule type" value="Genomic_DNA"/>
</dbReference>
<protein>
    <submittedName>
        <fullName evidence="1">Uncharacterized protein</fullName>
    </submittedName>
</protein>